<dbReference type="InterPro" id="IPR014397">
    <property type="entry name" value="Lys2"/>
</dbReference>
<dbReference type="Pfam" id="PF00501">
    <property type="entry name" value="AMP-binding"/>
    <property type="match status" value="1"/>
</dbReference>
<dbReference type="InterPro" id="IPR013120">
    <property type="entry name" value="FAR_NAD-bd"/>
</dbReference>
<dbReference type="InterPro" id="IPR020845">
    <property type="entry name" value="AMP-binding_CS"/>
</dbReference>
<comment type="catalytic activity">
    <reaction evidence="17">
        <text>(S)-2-amino-6-oxohexanoate + NADP(+) + H2O = L-2-aminoadipate + NADPH + 2 H(+)</text>
        <dbReference type="Rhea" id="RHEA:12304"/>
        <dbReference type="ChEBI" id="CHEBI:15377"/>
        <dbReference type="ChEBI" id="CHEBI:15378"/>
        <dbReference type="ChEBI" id="CHEBI:57783"/>
        <dbReference type="ChEBI" id="CHEBI:58321"/>
        <dbReference type="ChEBI" id="CHEBI:58349"/>
        <dbReference type="ChEBI" id="CHEBI:58672"/>
        <dbReference type="EC" id="1.2.1.31"/>
    </reaction>
</comment>
<keyword evidence="10" id="KW-0521">NADP</keyword>
<proteinExistence type="inferred from homology"/>
<dbReference type="GO" id="GO:0004043">
    <property type="term" value="F:L-aminoadipate-semialdehyde dehydrogenase [NAD(P)+] activity"/>
    <property type="evidence" value="ECO:0007669"/>
    <property type="project" value="UniProtKB-EC"/>
</dbReference>
<keyword evidence="21" id="KW-1185">Reference proteome</keyword>
<keyword evidence="11" id="KW-0560">Oxidoreductase</keyword>
<dbReference type="Gene3D" id="3.30.300.30">
    <property type="match status" value="1"/>
</dbReference>
<evidence type="ECO:0000256" key="4">
    <source>
        <dbReference type="ARBA" id="ARBA00006432"/>
    </source>
</evidence>
<feature type="region of interest" description="Disordered" evidence="18">
    <location>
        <begin position="1377"/>
        <end position="1400"/>
    </location>
</feature>
<dbReference type="InterPro" id="IPR001242">
    <property type="entry name" value="Condensation_dom"/>
</dbReference>
<comment type="pathway">
    <text evidence="3">Amino-acid biosynthesis; L-lysine biosynthesis via AAA pathway; L-lysine from L-alpha-aminoadipate (fungal route): step 1/3.</text>
</comment>
<dbReference type="SUPFAM" id="SSF52777">
    <property type="entry name" value="CoA-dependent acyltransferases"/>
    <property type="match status" value="1"/>
</dbReference>
<dbReference type="Proteomes" id="UP000070444">
    <property type="component" value="Unassembled WGS sequence"/>
</dbReference>
<dbReference type="Gene3D" id="3.40.50.720">
    <property type="entry name" value="NAD(P)-binding Rossmann-like Domain"/>
    <property type="match status" value="1"/>
</dbReference>
<dbReference type="InterPro" id="IPR006162">
    <property type="entry name" value="Ppantetheine_attach_site"/>
</dbReference>
<dbReference type="EC" id="1.2.1.31" evidence="6"/>
<dbReference type="InterPro" id="IPR010080">
    <property type="entry name" value="Thioester_reductase-like_dom"/>
</dbReference>
<dbReference type="Gene3D" id="3.30.559.30">
    <property type="entry name" value="Nonribosomal peptide synthetase, condensation domain"/>
    <property type="match status" value="1"/>
</dbReference>
<accession>A0A137PJ86</accession>
<organism evidence="20 21">
    <name type="scientific">Conidiobolus coronatus (strain ATCC 28846 / CBS 209.66 / NRRL 28638)</name>
    <name type="common">Delacroixia coronata</name>
    <dbReference type="NCBI Taxonomy" id="796925"/>
    <lineage>
        <taxon>Eukaryota</taxon>
        <taxon>Fungi</taxon>
        <taxon>Fungi incertae sedis</taxon>
        <taxon>Zoopagomycota</taxon>
        <taxon>Entomophthoromycotina</taxon>
        <taxon>Entomophthoromycetes</taxon>
        <taxon>Entomophthorales</taxon>
        <taxon>Ancylistaceae</taxon>
        <taxon>Conidiobolus</taxon>
    </lineage>
</organism>
<dbReference type="InterPro" id="IPR045851">
    <property type="entry name" value="AMP-bd_C_sf"/>
</dbReference>
<dbReference type="STRING" id="796925.A0A137PJ86"/>
<dbReference type="NCBIfam" id="TIGR01746">
    <property type="entry name" value="Thioester-redct"/>
    <property type="match status" value="1"/>
</dbReference>
<comment type="similarity">
    <text evidence="4">Belongs to the ATP-dependent AMP-binding enzyme family.</text>
</comment>
<dbReference type="Gene3D" id="1.10.1200.10">
    <property type="entry name" value="ACP-like"/>
    <property type="match status" value="1"/>
</dbReference>
<protein>
    <recommendedName>
        <fullName evidence="14">Alpha-aminoadipate reductase</fullName>
        <ecNumber evidence="6">1.2.1.31</ecNumber>
        <ecNumber evidence="5">1.2.1.95</ecNumber>
    </recommendedName>
    <alternativeName>
        <fullName evidence="13">L-aminoadipate-semialdehyde dehydrogenase</fullName>
    </alternativeName>
</protein>
<dbReference type="SUPFAM" id="SSF51735">
    <property type="entry name" value="NAD(P)-binding Rossmann-fold domains"/>
    <property type="match status" value="1"/>
</dbReference>
<keyword evidence="8" id="KW-0597">Phosphoprotein</keyword>
<evidence type="ECO:0000256" key="5">
    <source>
        <dbReference type="ARBA" id="ARBA00012913"/>
    </source>
</evidence>
<evidence type="ECO:0000256" key="18">
    <source>
        <dbReference type="SAM" id="MobiDB-lite"/>
    </source>
</evidence>
<dbReference type="NCBIfam" id="TIGR01733">
    <property type="entry name" value="AA-adenyl-dom"/>
    <property type="match status" value="1"/>
</dbReference>
<dbReference type="SMART" id="SM00823">
    <property type="entry name" value="PKS_PP"/>
    <property type="match status" value="1"/>
</dbReference>
<comment type="function">
    <text evidence="2">Catalyzes the activation of alpha-aminoadipate by ATP-dependent adenylation and the reduction of activated alpha-aminoadipate by NADPH. The activated alpha-aminoadipate is bound to the phosphopantheinyl group of the enzyme itself before it is reduced to (S)-2-amino-6-oxohexanoate.</text>
</comment>
<name>A0A137PJ86_CONC2</name>
<evidence type="ECO:0000256" key="9">
    <source>
        <dbReference type="ARBA" id="ARBA00022605"/>
    </source>
</evidence>
<evidence type="ECO:0000256" key="16">
    <source>
        <dbReference type="ARBA" id="ARBA00048414"/>
    </source>
</evidence>
<evidence type="ECO:0000256" key="13">
    <source>
        <dbReference type="ARBA" id="ARBA00031335"/>
    </source>
</evidence>
<evidence type="ECO:0000256" key="7">
    <source>
        <dbReference type="ARBA" id="ARBA00022450"/>
    </source>
</evidence>
<dbReference type="InterPro" id="IPR000873">
    <property type="entry name" value="AMP-dep_synth/lig_dom"/>
</dbReference>
<dbReference type="CDD" id="cd05235">
    <property type="entry name" value="SDR_e1"/>
    <property type="match status" value="1"/>
</dbReference>
<dbReference type="GO" id="GO:0031177">
    <property type="term" value="F:phosphopantetheine binding"/>
    <property type="evidence" value="ECO:0007669"/>
    <property type="project" value="InterPro"/>
</dbReference>
<dbReference type="InterPro" id="IPR020806">
    <property type="entry name" value="PKS_PP-bd"/>
</dbReference>
<dbReference type="InterPro" id="IPR042099">
    <property type="entry name" value="ANL_N_sf"/>
</dbReference>
<keyword evidence="12" id="KW-0457">Lysine biosynthesis</keyword>
<evidence type="ECO:0000313" key="20">
    <source>
        <dbReference type="EMBL" id="KXN75068.1"/>
    </source>
</evidence>
<dbReference type="UniPathway" id="UPA00033">
    <property type="reaction ID" value="UER00032"/>
</dbReference>
<evidence type="ECO:0000256" key="6">
    <source>
        <dbReference type="ARBA" id="ARBA00013073"/>
    </source>
</evidence>
<dbReference type="InterPro" id="IPR010071">
    <property type="entry name" value="AA_adenyl_dom"/>
</dbReference>
<keyword evidence="9" id="KW-0028">Amino-acid biosynthesis</keyword>
<dbReference type="PANTHER" id="PTHR44845:SF1">
    <property type="entry name" value="L-2-AMINOADIPATE REDUCTASE"/>
    <property type="match status" value="1"/>
</dbReference>
<evidence type="ECO:0000313" key="21">
    <source>
        <dbReference type="Proteomes" id="UP000070444"/>
    </source>
</evidence>
<reference evidence="20 21" key="1">
    <citation type="journal article" date="2015" name="Genome Biol. Evol.">
        <title>Phylogenomic analyses indicate that early fungi evolved digesting cell walls of algal ancestors of land plants.</title>
        <authorList>
            <person name="Chang Y."/>
            <person name="Wang S."/>
            <person name="Sekimoto S."/>
            <person name="Aerts A.L."/>
            <person name="Choi C."/>
            <person name="Clum A."/>
            <person name="LaButti K.M."/>
            <person name="Lindquist E.A."/>
            <person name="Yee Ngan C."/>
            <person name="Ohm R.A."/>
            <person name="Salamov A.A."/>
            <person name="Grigoriev I.V."/>
            <person name="Spatafora J.W."/>
            <person name="Berbee M.L."/>
        </authorList>
    </citation>
    <scope>NUCLEOTIDE SEQUENCE [LARGE SCALE GENOMIC DNA]</scope>
    <source>
        <strain evidence="20 21">NRRL 28638</strain>
    </source>
</reference>
<dbReference type="InterPro" id="IPR036736">
    <property type="entry name" value="ACP-like_sf"/>
</dbReference>
<feature type="domain" description="Carrier" evidence="19">
    <location>
        <begin position="866"/>
        <end position="942"/>
    </location>
</feature>
<dbReference type="EMBL" id="KQ964418">
    <property type="protein sequence ID" value="KXN75068.1"/>
    <property type="molecule type" value="Genomic_DNA"/>
</dbReference>
<evidence type="ECO:0000259" key="19">
    <source>
        <dbReference type="PROSITE" id="PS50075"/>
    </source>
</evidence>
<dbReference type="Pfam" id="PF07993">
    <property type="entry name" value="NAD_binding_4"/>
    <property type="match status" value="1"/>
</dbReference>
<comment type="catalytic activity">
    <reaction evidence="15">
        <text>(S)-2-amino-6-oxohexanoate + AMP + diphosphate + NADP(+) = L-2-aminoadipate + ATP + NADPH + H(+)</text>
        <dbReference type="Rhea" id="RHEA:46936"/>
        <dbReference type="ChEBI" id="CHEBI:15378"/>
        <dbReference type="ChEBI" id="CHEBI:30616"/>
        <dbReference type="ChEBI" id="CHEBI:33019"/>
        <dbReference type="ChEBI" id="CHEBI:57783"/>
        <dbReference type="ChEBI" id="CHEBI:58321"/>
        <dbReference type="ChEBI" id="CHEBI:58349"/>
        <dbReference type="ChEBI" id="CHEBI:58672"/>
        <dbReference type="ChEBI" id="CHEBI:456215"/>
        <dbReference type="EC" id="1.2.1.95"/>
    </reaction>
</comment>
<evidence type="ECO:0000256" key="3">
    <source>
        <dbReference type="ARBA" id="ARBA00004827"/>
    </source>
</evidence>
<dbReference type="Gene3D" id="3.40.50.12780">
    <property type="entry name" value="N-terminal domain of ligase-like"/>
    <property type="match status" value="1"/>
</dbReference>
<evidence type="ECO:0000256" key="15">
    <source>
        <dbReference type="ARBA" id="ARBA00048260"/>
    </source>
</evidence>
<dbReference type="OMA" id="ENDKFTM"/>
<evidence type="ECO:0000256" key="14">
    <source>
        <dbReference type="ARBA" id="ARBA00032195"/>
    </source>
</evidence>
<comment type="catalytic activity">
    <reaction evidence="16">
        <text>(S)-2-amino-6-oxohexanoate + NAD(+) + H2O = L-2-aminoadipate + NADH + 2 H(+)</text>
        <dbReference type="Rhea" id="RHEA:12308"/>
        <dbReference type="ChEBI" id="CHEBI:15377"/>
        <dbReference type="ChEBI" id="CHEBI:15378"/>
        <dbReference type="ChEBI" id="CHEBI:57540"/>
        <dbReference type="ChEBI" id="CHEBI:57945"/>
        <dbReference type="ChEBI" id="CHEBI:58321"/>
        <dbReference type="ChEBI" id="CHEBI:58672"/>
        <dbReference type="EC" id="1.2.1.31"/>
    </reaction>
</comment>
<dbReference type="Pfam" id="PF00550">
    <property type="entry name" value="PP-binding"/>
    <property type="match status" value="1"/>
</dbReference>
<evidence type="ECO:0000256" key="2">
    <source>
        <dbReference type="ARBA" id="ARBA00003499"/>
    </source>
</evidence>
<evidence type="ECO:0000256" key="17">
    <source>
        <dbReference type="ARBA" id="ARBA00049537"/>
    </source>
</evidence>
<dbReference type="EC" id="1.2.1.95" evidence="5"/>
<gene>
    <name evidence="20" type="ORF">CONCODRAFT_165311</name>
</gene>
<evidence type="ECO:0000256" key="11">
    <source>
        <dbReference type="ARBA" id="ARBA00023002"/>
    </source>
</evidence>
<dbReference type="Pfam" id="PF00668">
    <property type="entry name" value="Condensation"/>
    <property type="match status" value="1"/>
</dbReference>
<dbReference type="PANTHER" id="PTHR44845">
    <property type="entry name" value="CARRIER DOMAIN-CONTAINING PROTEIN"/>
    <property type="match status" value="1"/>
</dbReference>
<evidence type="ECO:0000256" key="8">
    <source>
        <dbReference type="ARBA" id="ARBA00022553"/>
    </source>
</evidence>
<evidence type="ECO:0000256" key="12">
    <source>
        <dbReference type="ARBA" id="ARBA00023154"/>
    </source>
</evidence>
<dbReference type="OrthoDB" id="329835at2759"/>
<evidence type="ECO:0000256" key="10">
    <source>
        <dbReference type="ARBA" id="ARBA00022857"/>
    </source>
</evidence>
<dbReference type="PROSITE" id="PS50075">
    <property type="entry name" value="CARRIER"/>
    <property type="match status" value="1"/>
</dbReference>
<dbReference type="PIRSF" id="PIRSF001617">
    <property type="entry name" value="Alpha-AR"/>
    <property type="match status" value="1"/>
</dbReference>
<dbReference type="InterPro" id="IPR009081">
    <property type="entry name" value="PP-bd_ACP"/>
</dbReference>
<dbReference type="SUPFAM" id="SSF47336">
    <property type="entry name" value="ACP-like"/>
    <property type="match status" value="1"/>
</dbReference>
<dbReference type="SUPFAM" id="SSF56801">
    <property type="entry name" value="Acetyl-CoA synthetase-like"/>
    <property type="match status" value="1"/>
</dbReference>
<dbReference type="GO" id="GO:0019878">
    <property type="term" value="P:lysine biosynthetic process via aminoadipic acid"/>
    <property type="evidence" value="ECO:0007669"/>
    <property type="project" value="UniProtKB-UniPathway"/>
</dbReference>
<keyword evidence="7" id="KW-0596">Phosphopantetheine</keyword>
<dbReference type="NCBIfam" id="TIGR03443">
    <property type="entry name" value="alpha_am_amid"/>
    <property type="match status" value="1"/>
</dbReference>
<dbReference type="PROSITE" id="PS00012">
    <property type="entry name" value="PHOSPHOPANTETHEINE"/>
    <property type="match status" value="1"/>
</dbReference>
<evidence type="ECO:0000256" key="1">
    <source>
        <dbReference type="ARBA" id="ARBA00001957"/>
    </source>
</evidence>
<comment type="cofactor">
    <cofactor evidence="1">
        <name>pantetheine 4'-phosphate</name>
        <dbReference type="ChEBI" id="CHEBI:47942"/>
    </cofactor>
</comment>
<dbReference type="PROSITE" id="PS00455">
    <property type="entry name" value="AMP_BINDING"/>
    <property type="match status" value="1"/>
</dbReference>
<dbReference type="InterPro" id="IPR036291">
    <property type="entry name" value="NAD(P)-bd_dom_sf"/>
</dbReference>
<sequence>MSTVQISSQQVDRWRTRLSNLTEFQLPSDYPRPLPPKFVDSVETKVLSETTSLSLLQLSLTNHVTDTASRESHPASPFLCLLTAFGVLLHKYTGEEDIVVGSSSNSANPLVLRLPIKSEHTFAQLLQTVHEVEQEAQNDEIPFAELFEALYPTTTRQEVTPPPLFRVRFFNETDTSEQTFSQTTSLNDLTVVIRTSQNGSLRSAYPAIEVSISYNQVLFSSSRIAHILDQIELVLNQAVQEPKLEIGLFTLVTPRCLKVIPDPTLDLHWSDFKGGIHDIFTKNAHSFPERPCLIETLFDINEGVTGTRTFTYAQVNHASNQVAQFLLNGGVEREDVITMYAYRGVDLVIGVMGILKCGATFNVLDPAYPPERQNIYLSVAKPAAILNLRRAGELLPPVREYIQNELDIKCELSGLELLDDGTLVYEENNEQKPLQLTNEDVNVEVGPDSVATLSFTSGSTGIPKGVRGRHYSLTHFYPWMAEKFGLSERDRFTMLSGIAHDPIQRDIFTPLFLGSELRIPHPDIITTPGQLAEWMRDNEVTTSHLTPAMGQLLSANAQVEIPSLFNIFFVGDILTKRDCLRLQQFAPNVRIINMYGTTETQRAVSYYLIPPNSTHPSFLSSVKDVLPAGQGMVDVQLLVVSRMTDKDGKRRMCGVGEAGEIYVRSGGLSEGYLRLDDVTKEKFQTNWFATGSPQNDQKMPFYLGARDRMYKSGDLGRYLPDGTVECVGRADDQVKIRGFRIELGEIDTHLSQHPRVRENVTLVKRDRNEEQTLISYFVPNELDDVEADETSTDEADEDGPPRRYTRLIRNLRNYLKQKLPAYSVPALIVPLRKLPLTPNGKIDKNALPFPDTAEYLSKYQSKPANENLTSTQKAVHHVWAQVLNIKGSIDLEDNFFDLGGHSILATRLLFQIRQALAVNVSLGLVFNHPTIEKMSAEIDKIKNLTLEPETSDEEIFNYNGEFEKISQSAPWSSWTPETAPKLRVPNTENPVYFLTGATGFLGSFILARLLQRYPTSTVYCLARGQSDEKAYERIKSTLESNVLWQSGFENRIIGVQGDLAQPQLGVSDSMWEELKTKVDSVIHNGALVHWVFPYSKLRDPNVNGTLEALKLSVSNPGEMKGFHFVSSTSVLDTEHYVRLSELNLSSKNPVHLGVPENDDLLGSQHGLRSGYGQTKWVCEKLVMNAHSKGAHATIIRPGYIVGDCQTGVSITDDFLWRLIKGCIQIGKVPSMTNRVNMCSVDYVADVVIGAAANPAISVPKGVFHVSNPHPFQFNQFFDFLSQYGYSVHTEDYVTWRDILMDVTLSDQDNALYPLLHFVLDDLPTSTKSPELDQTNCAQLIKEWNAGVECKPMQDLIPLYLSYLVHVGFLSQPQDSTKNQLPALPEGLQNVLTSTGRGGRS</sequence>